<organism evidence="1 2">
    <name type="scientific">Mycobacterium kansasii</name>
    <dbReference type="NCBI Taxonomy" id="1768"/>
    <lineage>
        <taxon>Bacteria</taxon>
        <taxon>Bacillati</taxon>
        <taxon>Actinomycetota</taxon>
        <taxon>Actinomycetes</taxon>
        <taxon>Mycobacteriales</taxon>
        <taxon>Mycobacteriaceae</taxon>
        <taxon>Mycobacterium</taxon>
    </lineage>
</organism>
<evidence type="ECO:0000313" key="2">
    <source>
        <dbReference type="Proteomes" id="UP000189229"/>
    </source>
</evidence>
<comment type="caution">
    <text evidence="1">The sequence shown here is derived from an EMBL/GenBank/DDBJ whole genome shotgun (WGS) entry which is preliminary data.</text>
</comment>
<evidence type="ECO:0000313" key="1">
    <source>
        <dbReference type="EMBL" id="OOK71978.1"/>
    </source>
</evidence>
<dbReference type="AlphaFoldDB" id="A0A1V3WYZ3"/>
<dbReference type="Proteomes" id="UP000189229">
    <property type="component" value="Unassembled WGS sequence"/>
</dbReference>
<name>A0A1V3WYZ3_MYCKA</name>
<gene>
    <name evidence="1" type="ORF">BZL30_5332</name>
</gene>
<sequence>MGAALIRPGPATSANRRLDRRTWPTVFVHENACVRRTLEWQIRPSKSVT</sequence>
<dbReference type="EMBL" id="MVBM01000005">
    <property type="protein sequence ID" value="OOK71978.1"/>
    <property type="molecule type" value="Genomic_DNA"/>
</dbReference>
<proteinExistence type="predicted"/>
<accession>A0A1V3WYZ3</accession>
<reference evidence="1 2" key="1">
    <citation type="submission" date="2017-02" db="EMBL/GenBank/DDBJ databases">
        <title>Complete genome sequences of Mycobacterium kansasii strains isolated from rhesus macaques.</title>
        <authorList>
            <person name="Panda A."/>
            <person name="Nagaraj S."/>
            <person name="Zhao X."/>
            <person name="Tettelin H."/>
            <person name="Detolla L.J."/>
        </authorList>
    </citation>
    <scope>NUCLEOTIDE SEQUENCE [LARGE SCALE GENOMIC DNA]</scope>
    <source>
        <strain evidence="1 2">11-3813</strain>
    </source>
</reference>
<protein>
    <submittedName>
        <fullName evidence="1">Uncharacterized protein</fullName>
    </submittedName>
</protein>